<protein>
    <submittedName>
        <fullName evidence="1">Uncharacterized protein</fullName>
    </submittedName>
</protein>
<proteinExistence type="predicted"/>
<reference evidence="1" key="1">
    <citation type="submission" date="2021-05" db="EMBL/GenBank/DDBJ databases">
        <title>An isolated secondary fermenter in methanogenic hydrocarbon-degrading communities.</title>
        <authorList>
            <person name="Liu Y.-F."/>
            <person name="Liu Z.-l."/>
        </authorList>
    </citation>
    <scope>NUCLEOTIDE SEQUENCE</scope>
    <source>
        <strain evidence="1">L-13</strain>
    </source>
</reference>
<accession>A0ACD1DTJ4</accession>
<gene>
    <name evidence="1" type="ORF">KIH16_09405</name>
</gene>
<keyword evidence="2" id="KW-1185">Reference proteome</keyword>
<name>A0ACD1DTJ4_9BACT</name>
<organism evidence="1 2">
    <name type="scientific">Aminirod propionatiphilus</name>
    <dbReference type="NCBI Taxonomy" id="3415223"/>
    <lineage>
        <taxon>Bacteria</taxon>
        <taxon>Thermotogati</taxon>
        <taxon>Synergistota</taxon>
        <taxon>Synergistia</taxon>
        <taxon>Synergistales</taxon>
        <taxon>Aminiphilaceae</taxon>
        <taxon>Aminirod</taxon>
    </lineage>
</organism>
<sequence length="100" mass="11875">MIDGGPLPESFRPLFWDVDWEQLDGGRHWRLVVERVLNWGDEGHLRWIVDRYGRQKIATVVRESRRLTPKTARCWQNLFGLDEGEMRCFGTFSTSRDGYF</sequence>
<dbReference type="Proteomes" id="UP000682204">
    <property type="component" value="Chromosome"/>
</dbReference>
<evidence type="ECO:0000313" key="1">
    <source>
        <dbReference type="EMBL" id="QVL35414.1"/>
    </source>
</evidence>
<evidence type="ECO:0000313" key="2">
    <source>
        <dbReference type="Proteomes" id="UP000682204"/>
    </source>
</evidence>
<dbReference type="EMBL" id="CP074691">
    <property type="protein sequence ID" value="QVL35414.1"/>
    <property type="molecule type" value="Genomic_DNA"/>
</dbReference>